<evidence type="ECO:0000256" key="9">
    <source>
        <dbReference type="ARBA" id="ARBA00022833"/>
    </source>
</evidence>
<evidence type="ECO:0000256" key="11">
    <source>
        <dbReference type="PROSITE-ProRule" id="PRU00175"/>
    </source>
</evidence>
<keyword evidence="10" id="KW-0539">Nucleus</keyword>
<evidence type="ECO:0000256" key="3">
    <source>
        <dbReference type="ARBA" id="ARBA00007622"/>
    </source>
</evidence>
<evidence type="ECO:0000256" key="5">
    <source>
        <dbReference type="ARBA" id="ARBA00022679"/>
    </source>
</evidence>
<dbReference type="SMART" id="SM00744">
    <property type="entry name" value="RINGv"/>
    <property type="match status" value="1"/>
</dbReference>
<feature type="domain" description="RING-type" evidence="13">
    <location>
        <begin position="341"/>
        <end position="382"/>
    </location>
</feature>
<evidence type="ECO:0000256" key="10">
    <source>
        <dbReference type="ARBA" id="ARBA00023242"/>
    </source>
</evidence>
<keyword evidence="15" id="KW-1185">Reference proteome</keyword>
<dbReference type="OrthoDB" id="8062037at2759"/>
<evidence type="ECO:0000256" key="12">
    <source>
        <dbReference type="SAM" id="SignalP"/>
    </source>
</evidence>
<keyword evidence="6" id="KW-0479">Metal-binding</keyword>
<dbReference type="EC" id="2.3.2.27" evidence="4"/>
<dbReference type="SMART" id="SM00184">
    <property type="entry name" value="RING"/>
    <property type="match status" value="1"/>
</dbReference>
<evidence type="ECO:0000256" key="2">
    <source>
        <dbReference type="ARBA" id="ARBA00004123"/>
    </source>
</evidence>
<dbReference type="SUPFAM" id="SSF57850">
    <property type="entry name" value="RING/U-box"/>
    <property type="match status" value="1"/>
</dbReference>
<gene>
    <name evidence="14" type="primary">ark2ca</name>
</gene>
<keyword evidence="8" id="KW-0833">Ubl conjugation pathway</keyword>
<dbReference type="AlphaFoldDB" id="A0A8C4E707"/>
<comment type="catalytic activity">
    <reaction evidence="1">
        <text>S-ubiquitinyl-[E2 ubiquitin-conjugating enzyme]-L-cysteine + [acceptor protein]-L-lysine = [E2 ubiquitin-conjugating enzyme]-L-cysteine + N(6)-ubiquitinyl-[acceptor protein]-L-lysine.</text>
        <dbReference type="EC" id="2.3.2.27"/>
    </reaction>
</comment>
<keyword evidence="5" id="KW-0808">Transferase</keyword>
<reference evidence="14" key="2">
    <citation type="submission" date="2025-09" db="UniProtKB">
        <authorList>
            <consortium name="Ensembl"/>
        </authorList>
    </citation>
    <scope>IDENTIFICATION</scope>
</reference>
<keyword evidence="7 11" id="KW-0863">Zinc-finger</keyword>
<accession>A0A8C4E707</accession>
<dbReference type="Ensembl" id="ENSDLAT00005015926.2">
    <property type="protein sequence ID" value="ENSDLAP00005014646.2"/>
    <property type="gene ID" value="ENSDLAG00005007267.2"/>
</dbReference>
<dbReference type="PANTHER" id="PTHR22937:SF203">
    <property type="entry name" value="RING-TYPE E3 UBIQUITIN TRANSFERASE"/>
    <property type="match status" value="1"/>
</dbReference>
<feature type="signal peptide" evidence="12">
    <location>
        <begin position="1"/>
        <end position="15"/>
    </location>
</feature>
<evidence type="ECO:0000256" key="1">
    <source>
        <dbReference type="ARBA" id="ARBA00000900"/>
    </source>
</evidence>
<dbReference type="GO" id="GO:0008270">
    <property type="term" value="F:zinc ion binding"/>
    <property type="evidence" value="ECO:0007669"/>
    <property type="project" value="UniProtKB-KW"/>
</dbReference>
<dbReference type="Gene3D" id="3.30.40.10">
    <property type="entry name" value="Zinc/RING finger domain, C3HC4 (zinc finger)"/>
    <property type="match status" value="1"/>
</dbReference>
<keyword evidence="12" id="KW-0732">Signal</keyword>
<evidence type="ECO:0000256" key="6">
    <source>
        <dbReference type="ARBA" id="ARBA00022723"/>
    </source>
</evidence>
<evidence type="ECO:0000313" key="15">
    <source>
        <dbReference type="Proteomes" id="UP000694389"/>
    </source>
</evidence>
<dbReference type="CDD" id="cd16682">
    <property type="entry name" value="RING-H2_RNF165"/>
    <property type="match status" value="1"/>
</dbReference>
<dbReference type="Proteomes" id="UP000694389">
    <property type="component" value="Unassembled WGS sequence"/>
</dbReference>
<evidence type="ECO:0000256" key="7">
    <source>
        <dbReference type="ARBA" id="ARBA00022771"/>
    </source>
</evidence>
<evidence type="ECO:0000256" key="8">
    <source>
        <dbReference type="ARBA" id="ARBA00022786"/>
    </source>
</evidence>
<comment type="similarity">
    <text evidence="3">Belongs to the Arkadia family.</text>
</comment>
<proteinExistence type="inferred from homology"/>
<evidence type="ECO:0000313" key="14">
    <source>
        <dbReference type="Ensembl" id="ENSDLAP00005014646.2"/>
    </source>
</evidence>
<reference evidence="14" key="1">
    <citation type="submission" date="2025-08" db="UniProtKB">
        <authorList>
            <consortium name="Ensembl"/>
        </authorList>
    </citation>
    <scope>IDENTIFICATION</scope>
</reference>
<dbReference type="PROSITE" id="PS50089">
    <property type="entry name" value="ZF_RING_2"/>
    <property type="match status" value="1"/>
</dbReference>
<feature type="chain" id="PRO_5035794888" description="RING-type E3 ubiquitin transferase" evidence="12">
    <location>
        <begin position="16"/>
        <end position="393"/>
    </location>
</feature>
<keyword evidence="9" id="KW-0862">Zinc</keyword>
<protein>
    <recommendedName>
        <fullName evidence="4">RING-type E3 ubiquitin transferase</fullName>
        <ecNumber evidence="4">2.3.2.27</ecNumber>
    </recommendedName>
</protein>
<organism evidence="14 15">
    <name type="scientific">Dicentrarchus labrax</name>
    <name type="common">European seabass</name>
    <name type="synonym">Morone labrax</name>
    <dbReference type="NCBI Taxonomy" id="13489"/>
    <lineage>
        <taxon>Eukaryota</taxon>
        <taxon>Metazoa</taxon>
        <taxon>Chordata</taxon>
        <taxon>Craniata</taxon>
        <taxon>Vertebrata</taxon>
        <taxon>Euteleostomi</taxon>
        <taxon>Actinopterygii</taxon>
        <taxon>Neopterygii</taxon>
        <taxon>Teleostei</taxon>
        <taxon>Neoteleostei</taxon>
        <taxon>Acanthomorphata</taxon>
        <taxon>Eupercaria</taxon>
        <taxon>Moronidae</taxon>
        <taxon>Dicentrarchus</taxon>
    </lineage>
</organism>
<dbReference type="FunFam" id="3.30.40.10:FF:000058">
    <property type="entry name" value="E3 ubiquitin-protein ligase Arkadia isoform X4"/>
    <property type="match status" value="1"/>
</dbReference>
<dbReference type="Pfam" id="PF13639">
    <property type="entry name" value="zf-RING_2"/>
    <property type="match status" value="1"/>
</dbReference>
<dbReference type="GO" id="GO:0061630">
    <property type="term" value="F:ubiquitin protein ligase activity"/>
    <property type="evidence" value="ECO:0007669"/>
    <property type="project" value="UniProtKB-EC"/>
</dbReference>
<dbReference type="GO" id="GO:0005634">
    <property type="term" value="C:nucleus"/>
    <property type="evidence" value="ECO:0007669"/>
    <property type="project" value="UniProtKB-SubCell"/>
</dbReference>
<dbReference type="InterPro" id="IPR045191">
    <property type="entry name" value="MBR1/2-like"/>
</dbReference>
<evidence type="ECO:0000256" key="4">
    <source>
        <dbReference type="ARBA" id="ARBA00012483"/>
    </source>
</evidence>
<dbReference type="PANTHER" id="PTHR22937">
    <property type="entry name" value="E3 UBIQUITIN-PROTEIN LIGASE RNF165"/>
    <property type="match status" value="1"/>
</dbReference>
<dbReference type="InterPro" id="IPR013083">
    <property type="entry name" value="Znf_RING/FYVE/PHD"/>
</dbReference>
<dbReference type="InterPro" id="IPR001841">
    <property type="entry name" value="Znf_RING"/>
</dbReference>
<sequence length="393" mass="45251">MFFLCICVCVCVCERERERERKPKGACFCSYMCHFTGLRGFLCGVCLNESGFRLIWLHSDPLHLFPIGAHFTRHQHSHATSCRHFHLGAPQAPISAEFPLGHASQPPQTGLATHLPPAHHPPLTALPAPPQFQDVPGPPFLPQALHQQYLIQQQLLEAQHRRILPHSRRTQERIPLNPHRLRSGYEYSPPLHVPQPMTQQQQRYLAEGTDWDLSVDAGLPHHQYQLQQLPQHYQHYLASPRMHHFPRNTSSAQVVVHEIRNYPYPQLHLLALQSLNPSRHATAVRESYEELLQLEDRLGSVSRGAVQTTIERFTFPHKYKKRKPLHLKIGEEEETDVDEKCTICLSMLEDGEDVRRLPCMHLFHQGCVDQWLATSRKCPICRVDIETQLNPDS</sequence>
<dbReference type="GeneTree" id="ENSGT00940000156997"/>
<name>A0A8C4E707_DICLA</name>
<comment type="subcellular location">
    <subcellularLocation>
        <location evidence="2">Nucleus</location>
    </subcellularLocation>
</comment>
<dbReference type="InterPro" id="IPR011016">
    <property type="entry name" value="Znf_RING-CH"/>
</dbReference>
<evidence type="ECO:0000259" key="13">
    <source>
        <dbReference type="PROSITE" id="PS50089"/>
    </source>
</evidence>